<dbReference type="EMBL" id="JBIMSO010000066">
    <property type="protein sequence ID" value="MFH5210707.1"/>
    <property type="molecule type" value="Genomic_DNA"/>
</dbReference>
<evidence type="ECO:0000313" key="7">
    <source>
        <dbReference type="Proteomes" id="UP001609175"/>
    </source>
</evidence>
<feature type="signal peptide" evidence="3">
    <location>
        <begin position="1"/>
        <end position="27"/>
    </location>
</feature>
<dbReference type="PANTHER" id="PTHR11709">
    <property type="entry name" value="MULTI-COPPER OXIDASE"/>
    <property type="match status" value="1"/>
</dbReference>
<dbReference type="InterPro" id="IPR045087">
    <property type="entry name" value="Cu-oxidase_fam"/>
</dbReference>
<dbReference type="InterPro" id="IPR008972">
    <property type="entry name" value="Cupredoxin"/>
</dbReference>
<evidence type="ECO:0000256" key="3">
    <source>
        <dbReference type="SAM" id="SignalP"/>
    </source>
</evidence>
<dbReference type="Pfam" id="PF07732">
    <property type="entry name" value="Cu-oxidase_3"/>
    <property type="match status" value="1"/>
</dbReference>
<organism evidence="6 7">
    <name type="scientific">Antrihabitans spumae</name>
    <dbReference type="NCBI Taxonomy" id="3373370"/>
    <lineage>
        <taxon>Bacteria</taxon>
        <taxon>Bacillati</taxon>
        <taxon>Actinomycetota</taxon>
        <taxon>Actinomycetes</taxon>
        <taxon>Mycobacteriales</taxon>
        <taxon>Nocardiaceae</taxon>
        <taxon>Antrihabitans</taxon>
    </lineage>
</organism>
<name>A0ABW7JRS0_9NOCA</name>
<dbReference type="InterPro" id="IPR011706">
    <property type="entry name" value="Cu-oxidase_C"/>
</dbReference>
<dbReference type="PANTHER" id="PTHR11709:SF2">
    <property type="entry name" value="MULTICOPPER OXIDASE LPR1"/>
    <property type="match status" value="1"/>
</dbReference>
<evidence type="ECO:0000256" key="2">
    <source>
        <dbReference type="ARBA" id="ARBA00023002"/>
    </source>
</evidence>
<evidence type="ECO:0000256" key="1">
    <source>
        <dbReference type="ARBA" id="ARBA00022723"/>
    </source>
</evidence>
<proteinExistence type="predicted"/>
<accession>A0ABW7JRS0</accession>
<keyword evidence="1" id="KW-0479">Metal-binding</keyword>
<dbReference type="Gene3D" id="2.60.40.420">
    <property type="entry name" value="Cupredoxins - blue copper proteins"/>
    <property type="match status" value="3"/>
</dbReference>
<keyword evidence="3" id="KW-0732">Signal</keyword>
<feature type="domain" description="Plastocyanin-like" evidence="4">
    <location>
        <begin position="556"/>
        <end position="685"/>
    </location>
</feature>
<dbReference type="Pfam" id="PF07731">
    <property type="entry name" value="Cu-oxidase_2"/>
    <property type="match status" value="1"/>
</dbReference>
<dbReference type="InterPro" id="IPR002355">
    <property type="entry name" value="Cu_oxidase_Cu_BS"/>
</dbReference>
<dbReference type="SUPFAM" id="SSF69318">
    <property type="entry name" value="Integrin alpha N-terminal domain"/>
    <property type="match status" value="1"/>
</dbReference>
<feature type="domain" description="Plastocyanin-like" evidence="5">
    <location>
        <begin position="158"/>
        <end position="228"/>
    </location>
</feature>
<dbReference type="InterPro" id="IPR028994">
    <property type="entry name" value="Integrin_alpha_N"/>
</dbReference>
<dbReference type="InterPro" id="IPR011707">
    <property type="entry name" value="Cu-oxidase-like_N"/>
</dbReference>
<evidence type="ECO:0000313" key="6">
    <source>
        <dbReference type="EMBL" id="MFH5210707.1"/>
    </source>
</evidence>
<dbReference type="PROSITE" id="PS00080">
    <property type="entry name" value="MULTICOPPER_OXIDASE2"/>
    <property type="match status" value="1"/>
</dbReference>
<feature type="chain" id="PRO_5045695191" evidence="3">
    <location>
        <begin position="28"/>
        <end position="1042"/>
    </location>
</feature>
<keyword evidence="2" id="KW-0560">Oxidoreductase</keyword>
<sequence length="1042" mass="110078">MYASRSRPLVVFACLATSLMLVLASCASDDAAPEAGGNFGADGSPVAYKEPVKLSSKDGVLEVRLSAHQASVALDTTAKPVDDFLLFGYELIRGTSSDGSTKSEGTYPAPTLRVDPGERLIVHYDNDLEGLDVGDYYDPAFTAAGGEVPLYPPMLESSPLNLHTHGLHVSPDGNADNVLLDIPAGMGNVYDYEVPDEMPNGLYWYHSHRHTLTAQQTYFGLAGLLEIGRPDGNLPVVTQNEIPIRDMALQYNFVFDRKGGSNQLNNPIWPQFVSTLTPPEGAQLADGTYRPSLAPVNFPETSEGSQYFTNWYSGPLSTRNHRGQNQFIPGNLQSFTSDSVNVPANPGLPDNQRDVQFTVNGQFQPALKVKPGQTEIWVLANISDFAYLPITLTETATGNHPKFTMVGQDGNPFTTVQRPVEGDGTRLLIPPGSRYAIAVTMPATGDLVVEMPPMKNGKEVSNPGVLYTNDGTENSPAVLGTATVDPQYISYFDGFFTFPTQKLIQVTPDSGEGKTTPFEPGQRLDAYTSFVDTSVMNPDVTRELVITGGFSNDKASNNDPKSFTYEFDGNTFPNIPLLQPRLNSVEEWKITNLNNDDHPMHIHVNDFQVTEVVDPVEKTRTGAQPWGVDNANVPAPVTDENENALEPASLTLRTKFTDYTGTFVIHCHRLNHEDNGLMATVNVIPEVSSYAVAVPGSPGKPAVVQVYDGNGDKPLATSTPFPAFEGTPSVAMADVNGDMVLDVVVGTGAGVAPEVVAFAGPAFDKEVARFAPFESDFRGGVSVAGIDVDGNALADNIIVGAGPGLESQVKIFSSTLPGETGKVPELFSSFAPYPGSKSGVTLATGMVDSGSGRATIVTAPGPGDAPMVKTFRYDLYQPTAKSASSEEHSGHGGADAPTTTSEFLAFDESYTGGVSLTTGWVAGAEGGAKSIVTGMLGGDGAVRVFSAGSLLDGAPEMYLHPPDHHSGKVAFAQIASFVPFEGSGVSVATTSTTTGADLLVGNATGEVRKFGLGRAGPEATTLVPTLIATIPGSGAAVGLAGR</sequence>
<dbReference type="SUPFAM" id="SSF49503">
    <property type="entry name" value="Cupredoxins"/>
    <property type="match status" value="3"/>
</dbReference>
<reference evidence="6 7" key="1">
    <citation type="submission" date="2024-10" db="EMBL/GenBank/DDBJ databases">
        <authorList>
            <person name="Riesco R."/>
        </authorList>
    </citation>
    <scope>NUCLEOTIDE SEQUENCE [LARGE SCALE GENOMIC DNA]</scope>
    <source>
        <strain evidence="6 7">NCIMB 15449</strain>
    </source>
</reference>
<evidence type="ECO:0000259" key="5">
    <source>
        <dbReference type="Pfam" id="PF07732"/>
    </source>
</evidence>
<dbReference type="RefSeq" id="WP_395116649.1">
    <property type="nucleotide sequence ID" value="NZ_JBIMSO010000066.1"/>
</dbReference>
<comment type="caution">
    <text evidence="6">The sequence shown here is derived from an EMBL/GenBank/DDBJ whole genome shotgun (WGS) entry which is preliminary data.</text>
</comment>
<dbReference type="Proteomes" id="UP001609175">
    <property type="component" value="Unassembled WGS sequence"/>
</dbReference>
<evidence type="ECO:0000259" key="4">
    <source>
        <dbReference type="Pfam" id="PF07731"/>
    </source>
</evidence>
<dbReference type="CDD" id="cd13853">
    <property type="entry name" value="CuRO_1_Tth-MCO_like"/>
    <property type="match status" value="1"/>
</dbReference>
<dbReference type="PROSITE" id="PS51257">
    <property type="entry name" value="PROKAR_LIPOPROTEIN"/>
    <property type="match status" value="1"/>
</dbReference>
<gene>
    <name evidence="6" type="ORF">ACHIPZ_21245</name>
</gene>
<protein>
    <submittedName>
        <fullName evidence="6">Multicopper oxidase family protein</fullName>
    </submittedName>
</protein>
<dbReference type="CDD" id="cd13900">
    <property type="entry name" value="CuRO_3_Tth-MCO_like"/>
    <property type="match status" value="1"/>
</dbReference>